<name>A0A1H7ZD23_STRJI</name>
<dbReference type="InterPro" id="IPR037401">
    <property type="entry name" value="SnoaL-like"/>
</dbReference>
<gene>
    <name evidence="2" type="ORF">SAMN05414137_13451</name>
</gene>
<feature type="domain" description="SnoaL-like" evidence="1">
    <location>
        <begin position="12"/>
        <end position="113"/>
    </location>
</feature>
<dbReference type="STRING" id="235985.SAMN05414137_13451"/>
<dbReference type="OrthoDB" id="8375282at2"/>
<dbReference type="Pfam" id="PF12680">
    <property type="entry name" value="SnoaL_2"/>
    <property type="match status" value="1"/>
</dbReference>
<dbReference type="EMBL" id="FOAZ01000034">
    <property type="protein sequence ID" value="SEM56452.1"/>
    <property type="molecule type" value="Genomic_DNA"/>
</dbReference>
<dbReference type="RefSeq" id="WP_042442573.1">
    <property type="nucleotide sequence ID" value="NZ_BBPN01000003.1"/>
</dbReference>
<evidence type="ECO:0000313" key="2">
    <source>
        <dbReference type="EMBL" id="SEM56452.1"/>
    </source>
</evidence>
<dbReference type="SUPFAM" id="SSF54427">
    <property type="entry name" value="NTF2-like"/>
    <property type="match status" value="1"/>
</dbReference>
<evidence type="ECO:0000313" key="3">
    <source>
        <dbReference type="Proteomes" id="UP000183015"/>
    </source>
</evidence>
<reference evidence="3" key="1">
    <citation type="submission" date="2016-10" db="EMBL/GenBank/DDBJ databases">
        <authorList>
            <person name="Varghese N."/>
        </authorList>
    </citation>
    <scope>NUCLEOTIDE SEQUENCE [LARGE SCALE GENOMIC DNA]</scope>
    <source>
        <strain evidence="3">DSM 45096 / BCRC 16803 / CGMCC 4.1857 / CIP 109030 / JCM 12277 / KCTC 19219 / NBRC 100920 / 33214</strain>
    </source>
</reference>
<proteinExistence type="predicted"/>
<dbReference type="InterPro" id="IPR032710">
    <property type="entry name" value="NTF2-like_dom_sf"/>
</dbReference>
<organism evidence="2 3">
    <name type="scientific">Streptacidiphilus jiangxiensis</name>
    <dbReference type="NCBI Taxonomy" id="235985"/>
    <lineage>
        <taxon>Bacteria</taxon>
        <taxon>Bacillati</taxon>
        <taxon>Actinomycetota</taxon>
        <taxon>Actinomycetes</taxon>
        <taxon>Kitasatosporales</taxon>
        <taxon>Streptomycetaceae</taxon>
        <taxon>Streptacidiphilus</taxon>
    </lineage>
</organism>
<dbReference type="eggNOG" id="COG3631">
    <property type="taxonomic scope" value="Bacteria"/>
</dbReference>
<sequence length="142" mass="15968">MTSTNPKIEAISRFFAAYAAYDLDGMRQVLTDDLEWTIPGHHPLSGTKHGVEEIVAFFTQLGKAGFQAEPLFLEANDEYVVDIHRGWSTEGVGKVDTMWALVWHFNADGKVDRVRNLSGDQHQMDAYVWANYSLAPLPDRLA</sequence>
<evidence type="ECO:0000259" key="1">
    <source>
        <dbReference type="Pfam" id="PF12680"/>
    </source>
</evidence>
<keyword evidence="3" id="KW-1185">Reference proteome</keyword>
<protein>
    <recommendedName>
        <fullName evidence="1">SnoaL-like domain-containing protein</fullName>
    </recommendedName>
</protein>
<dbReference type="Proteomes" id="UP000183015">
    <property type="component" value="Unassembled WGS sequence"/>
</dbReference>
<dbReference type="Gene3D" id="3.10.450.50">
    <property type="match status" value="1"/>
</dbReference>
<dbReference type="AlphaFoldDB" id="A0A1H7ZD23"/>
<accession>A0A1H7ZD23</accession>